<accession>A0A8J2PAU9</accession>
<keyword evidence="3" id="KW-1185">Reference proteome</keyword>
<sequence>MLGAISRSYFYVGFWSCNYLCHVPYRWDREKNIPVAKNDFVGHAGWIINIFVTLVCLIWGIVRTCQSYVKLDGTFLSTQYWITTTFLTSTILLPLLAHVDQIRCHEDMLIIYNQFIAYCDGFKGNHRNGTPGRRHWFQIVTQDKVGTCLA</sequence>
<keyword evidence="1" id="KW-0812">Transmembrane</keyword>
<keyword evidence="1" id="KW-1133">Transmembrane helix</keyword>
<evidence type="ECO:0000313" key="3">
    <source>
        <dbReference type="Proteomes" id="UP000708208"/>
    </source>
</evidence>
<dbReference type="Proteomes" id="UP000708208">
    <property type="component" value="Unassembled WGS sequence"/>
</dbReference>
<feature type="transmembrane region" description="Helical" evidence="1">
    <location>
        <begin position="40"/>
        <end position="60"/>
    </location>
</feature>
<dbReference type="AlphaFoldDB" id="A0A8J2PAU9"/>
<keyword evidence="1" id="KW-0472">Membrane</keyword>
<feature type="transmembrane region" description="Helical" evidence="1">
    <location>
        <begin position="80"/>
        <end position="99"/>
    </location>
</feature>
<evidence type="ECO:0000313" key="2">
    <source>
        <dbReference type="EMBL" id="CAG7821486.1"/>
    </source>
</evidence>
<reference evidence="2" key="1">
    <citation type="submission" date="2021-06" db="EMBL/GenBank/DDBJ databases">
        <authorList>
            <person name="Hodson N. C."/>
            <person name="Mongue J. A."/>
            <person name="Jaron S. K."/>
        </authorList>
    </citation>
    <scope>NUCLEOTIDE SEQUENCE</scope>
</reference>
<proteinExistence type="predicted"/>
<dbReference type="EMBL" id="CAJVCH010512510">
    <property type="protein sequence ID" value="CAG7821486.1"/>
    <property type="molecule type" value="Genomic_DNA"/>
</dbReference>
<name>A0A8J2PAU9_9HEXA</name>
<gene>
    <name evidence="2" type="ORF">AFUS01_LOCUS31820</name>
</gene>
<protein>
    <submittedName>
        <fullName evidence="2">Uncharacterized protein</fullName>
    </submittedName>
</protein>
<comment type="caution">
    <text evidence="2">The sequence shown here is derived from an EMBL/GenBank/DDBJ whole genome shotgun (WGS) entry which is preliminary data.</text>
</comment>
<organism evidence="2 3">
    <name type="scientific">Allacma fusca</name>
    <dbReference type="NCBI Taxonomy" id="39272"/>
    <lineage>
        <taxon>Eukaryota</taxon>
        <taxon>Metazoa</taxon>
        <taxon>Ecdysozoa</taxon>
        <taxon>Arthropoda</taxon>
        <taxon>Hexapoda</taxon>
        <taxon>Collembola</taxon>
        <taxon>Symphypleona</taxon>
        <taxon>Sminthuridae</taxon>
        <taxon>Allacma</taxon>
    </lineage>
</organism>
<evidence type="ECO:0000256" key="1">
    <source>
        <dbReference type="SAM" id="Phobius"/>
    </source>
</evidence>
<feature type="non-terminal residue" evidence="2">
    <location>
        <position position="1"/>
    </location>
</feature>